<keyword evidence="6 9" id="KW-0238">DNA-binding</keyword>
<evidence type="ECO:0000256" key="3">
    <source>
        <dbReference type="ARBA" id="ARBA00022741"/>
    </source>
</evidence>
<evidence type="ECO:0000256" key="9">
    <source>
        <dbReference type="HAMAP-Rule" id="MF_00096"/>
    </source>
</evidence>
<dbReference type="InterPro" id="IPR036678">
    <property type="entry name" value="MutS_con_dom_sf"/>
</dbReference>
<dbReference type="SUPFAM" id="SSF55271">
    <property type="entry name" value="DNA repair protein MutS, domain I"/>
    <property type="match status" value="1"/>
</dbReference>
<dbReference type="PROSITE" id="PS00486">
    <property type="entry name" value="DNA_MISMATCH_REPAIR_2"/>
    <property type="match status" value="1"/>
</dbReference>
<dbReference type="InterPro" id="IPR016151">
    <property type="entry name" value="DNA_mismatch_repair_MutS_N"/>
</dbReference>
<evidence type="ECO:0000313" key="13">
    <source>
        <dbReference type="Proteomes" id="UP001304650"/>
    </source>
</evidence>
<dbReference type="InterPro" id="IPR036187">
    <property type="entry name" value="DNA_mismatch_repair_MutS_sf"/>
</dbReference>
<evidence type="ECO:0000256" key="1">
    <source>
        <dbReference type="ARBA" id="ARBA00006271"/>
    </source>
</evidence>
<dbReference type="InterPro" id="IPR007695">
    <property type="entry name" value="DNA_mismatch_repair_MutS-lik_N"/>
</dbReference>
<dbReference type="FunFam" id="3.40.1170.10:FF:000001">
    <property type="entry name" value="DNA mismatch repair protein MutS"/>
    <property type="match status" value="1"/>
</dbReference>
<dbReference type="SUPFAM" id="SSF48334">
    <property type="entry name" value="DNA repair protein MutS, domain III"/>
    <property type="match status" value="1"/>
</dbReference>
<reference evidence="12" key="1">
    <citation type="submission" date="2022-02" db="EMBL/GenBank/DDBJ databases">
        <title>Paenibacillus sp. MBLB1832 Whole Genome Shotgun Sequencing.</title>
        <authorList>
            <person name="Hwang C.Y."/>
            <person name="Cho E.-S."/>
            <person name="Seo M.-J."/>
        </authorList>
    </citation>
    <scope>NUCLEOTIDE SEQUENCE</scope>
    <source>
        <strain evidence="12">MBLB1832</strain>
    </source>
</reference>
<dbReference type="SUPFAM" id="SSF52540">
    <property type="entry name" value="P-loop containing nucleoside triphosphate hydrolases"/>
    <property type="match status" value="1"/>
</dbReference>
<evidence type="ECO:0000259" key="11">
    <source>
        <dbReference type="PROSITE" id="PS00486"/>
    </source>
</evidence>
<dbReference type="Gene3D" id="3.40.1170.10">
    <property type="entry name" value="DNA repair protein MutS, domain I"/>
    <property type="match status" value="1"/>
</dbReference>
<dbReference type="NCBIfam" id="TIGR01070">
    <property type="entry name" value="mutS1"/>
    <property type="match status" value="1"/>
</dbReference>
<keyword evidence="5 9" id="KW-0067">ATP-binding</keyword>
<dbReference type="Gene3D" id="1.10.1420.10">
    <property type="match status" value="2"/>
</dbReference>
<dbReference type="GO" id="GO:0005524">
    <property type="term" value="F:ATP binding"/>
    <property type="evidence" value="ECO:0007669"/>
    <property type="project" value="UniProtKB-UniRule"/>
</dbReference>
<dbReference type="GO" id="GO:0005829">
    <property type="term" value="C:cytosol"/>
    <property type="evidence" value="ECO:0007669"/>
    <property type="project" value="TreeGrafter"/>
</dbReference>
<dbReference type="AlphaFoldDB" id="A0AA96LIK7"/>
<dbReference type="Gene3D" id="3.30.420.110">
    <property type="entry name" value="MutS, connector domain"/>
    <property type="match status" value="1"/>
</dbReference>
<dbReference type="Pfam" id="PF05192">
    <property type="entry name" value="MutS_III"/>
    <property type="match status" value="1"/>
</dbReference>
<organism evidence="12 13">
    <name type="scientific">Paenibacillus roseopurpureus</name>
    <dbReference type="NCBI Taxonomy" id="2918901"/>
    <lineage>
        <taxon>Bacteria</taxon>
        <taxon>Bacillati</taxon>
        <taxon>Bacillota</taxon>
        <taxon>Bacilli</taxon>
        <taxon>Bacillales</taxon>
        <taxon>Paenibacillaceae</taxon>
        <taxon>Paenibacillus</taxon>
    </lineage>
</organism>
<dbReference type="HAMAP" id="MF_00096">
    <property type="entry name" value="MutS"/>
    <property type="match status" value="1"/>
</dbReference>
<evidence type="ECO:0000256" key="2">
    <source>
        <dbReference type="ARBA" id="ARBA00021982"/>
    </source>
</evidence>
<evidence type="ECO:0000256" key="6">
    <source>
        <dbReference type="ARBA" id="ARBA00023125"/>
    </source>
</evidence>
<name>A0AA96LIK7_9BACL</name>
<evidence type="ECO:0000256" key="4">
    <source>
        <dbReference type="ARBA" id="ARBA00022763"/>
    </source>
</evidence>
<dbReference type="GO" id="GO:0140664">
    <property type="term" value="F:ATP-dependent DNA damage sensor activity"/>
    <property type="evidence" value="ECO:0007669"/>
    <property type="project" value="InterPro"/>
</dbReference>
<dbReference type="SMART" id="SM00534">
    <property type="entry name" value="MUTSac"/>
    <property type="match status" value="1"/>
</dbReference>
<comment type="function">
    <text evidence="8 9">This protein is involved in the repair of mismatches in DNA. It is possible that it carries out the mismatch recognition step. This protein has a weak ATPase activity.</text>
</comment>
<keyword evidence="4 9" id="KW-0227">DNA damage</keyword>
<accession>A0AA96LIK7</accession>
<dbReference type="InterPro" id="IPR005748">
    <property type="entry name" value="DNA_mismatch_repair_MutS"/>
</dbReference>
<dbReference type="Pfam" id="PF05188">
    <property type="entry name" value="MutS_II"/>
    <property type="match status" value="1"/>
</dbReference>
<dbReference type="InterPro" id="IPR027417">
    <property type="entry name" value="P-loop_NTPase"/>
</dbReference>
<evidence type="ECO:0000256" key="5">
    <source>
        <dbReference type="ARBA" id="ARBA00022840"/>
    </source>
</evidence>
<dbReference type="KEGG" id="proo:MJB10_14255"/>
<keyword evidence="13" id="KW-1185">Reference proteome</keyword>
<dbReference type="SUPFAM" id="SSF53150">
    <property type="entry name" value="DNA repair protein MutS, domain II"/>
    <property type="match status" value="1"/>
</dbReference>
<proteinExistence type="inferred from homology"/>
<feature type="domain" description="DNA mismatch repair proteins mutS family" evidence="11">
    <location>
        <begin position="686"/>
        <end position="702"/>
    </location>
</feature>
<gene>
    <name evidence="9 12" type="primary">mutS</name>
    <name evidence="12" type="ORF">MJB10_14255</name>
</gene>
<evidence type="ECO:0000256" key="7">
    <source>
        <dbReference type="ARBA" id="ARBA00023204"/>
    </source>
</evidence>
<dbReference type="Gene3D" id="3.40.50.300">
    <property type="entry name" value="P-loop containing nucleotide triphosphate hydrolases"/>
    <property type="match status" value="1"/>
</dbReference>
<dbReference type="Pfam" id="PF05190">
    <property type="entry name" value="MutS_IV"/>
    <property type="match status" value="1"/>
</dbReference>
<dbReference type="NCBIfam" id="NF003810">
    <property type="entry name" value="PRK05399.1"/>
    <property type="match status" value="1"/>
</dbReference>
<dbReference type="RefSeq" id="WP_314795625.1">
    <property type="nucleotide sequence ID" value="NZ_CP130319.1"/>
</dbReference>
<evidence type="ECO:0000313" key="12">
    <source>
        <dbReference type="EMBL" id="WNR42300.1"/>
    </source>
</evidence>
<dbReference type="SMART" id="SM00533">
    <property type="entry name" value="MUTSd"/>
    <property type="match status" value="1"/>
</dbReference>
<dbReference type="InterPro" id="IPR007696">
    <property type="entry name" value="DNA_mismatch_repair_MutS_core"/>
</dbReference>
<evidence type="ECO:0000256" key="8">
    <source>
        <dbReference type="ARBA" id="ARBA00024647"/>
    </source>
</evidence>
<dbReference type="Pfam" id="PF01624">
    <property type="entry name" value="MutS_I"/>
    <property type="match status" value="1"/>
</dbReference>
<dbReference type="InterPro" id="IPR007860">
    <property type="entry name" value="DNA_mmatch_repair_MutS_con_dom"/>
</dbReference>
<protein>
    <recommendedName>
        <fullName evidence="2 9">DNA mismatch repair protein MutS</fullName>
    </recommendedName>
</protein>
<dbReference type="InterPro" id="IPR007861">
    <property type="entry name" value="DNA_mismatch_repair_MutS_clamp"/>
</dbReference>
<dbReference type="GO" id="GO:0030983">
    <property type="term" value="F:mismatched DNA binding"/>
    <property type="evidence" value="ECO:0007669"/>
    <property type="project" value="InterPro"/>
</dbReference>
<dbReference type="Proteomes" id="UP001304650">
    <property type="component" value="Chromosome"/>
</dbReference>
<evidence type="ECO:0000256" key="10">
    <source>
        <dbReference type="RuleBase" id="RU003756"/>
    </source>
</evidence>
<dbReference type="GO" id="GO:0003684">
    <property type="term" value="F:damaged DNA binding"/>
    <property type="evidence" value="ECO:0007669"/>
    <property type="project" value="UniProtKB-UniRule"/>
</dbReference>
<dbReference type="PANTHER" id="PTHR11361">
    <property type="entry name" value="DNA MISMATCH REPAIR PROTEIN MUTS FAMILY MEMBER"/>
    <property type="match status" value="1"/>
</dbReference>
<dbReference type="PIRSF" id="PIRSF037677">
    <property type="entry name" value="DNA_mis_repair_Msh6"/>
    <property type="match status" value="1"/>
</dbReference>
<feature type="binding site" evidence="9">
    <location>
        <begin position="612"/>
        <end position="619"/>
    </location>
    <ligand>
        <name>ATP</name>
        <dbReference type="ChEBI" id="CHEBI:30616"/>
    </ligand>
</feature>
<dbReference type="GO" id="GO:0006298">
    <property type="term" value="P:mismatch repair"/>
    <property type="evidence" value="ECO:0007669"/>
    <property type="project" value="UniProtKB-UniRule"/>
</dbReference>
<keyword evidence="3 9" id="KW-0547">Nucleotide-binding</keyword>
<comment type="similarity">
    <text evidence="1 9 10">Belongs to the DNA mismatch repair MutS family.</text>
</comment>
<dbReference type="FunFam" id="3.40.50.300:FF:000870">
    <property type="entry name" value="MutS protein homolog 4"/>
    <property type="match status" value="1"/>
</dbReference>
<dbReference type="FunFam" id="1.10.1420.10:FF:000007">
    <property type="entry name" value="DNA mismatch repair protein MutS"/>
    <property type="match status" value="1"/>
</dbReference>
<dbReference type="InterPro" id="IPR045076">
    <property type="entry name" value="MutS"/>
</dbReference>
<dbReference type="InterPro" id="IPR017261">
    <property type="entry name" value="DNA_mismatch_repair_MutS/MSH"/>
</dbReference>
<keyword evidence="7 9" id="KW-0234">DNA repair</keyword>
<dbReference type="PANTHER" id="PTHR11361:SF34">
    <property type="entry name" value="DNA MISMATCH REPAIR PROTEIN MSH1, MITOCHONDRIAL"/>
    <property type="match status" value="1"/>
</dbReference>
<sequence length="872" mass="97596">MATYTPMIQQYLAVKAQVPDAFLFFRLGDFYEMFFDDAINASRELEITLTGREGGGAEKIPMCGVPHHAAENYMSRLIEKGYKVAICEQVEDPAEAKGVVRREIVRIVTPGTVMDSKLLGDSSNNYIVSLVGQDQGYAFTACDISTGELYATQLPPSWELVLDELNVYNPSEIITSESLLTTIRETGAAWGRNMVLTEWTQADEGLLDEHFAEDEALSSLSDLSRQGVALLLAYLKETQKRALTHVKHIRIYEPDQFMTMDPFTRRNLELVETVRERAKKGSLLWLLDKTVTAMGARMLRRWIEKPLMNVSRIEERLEAVNLLYNQLIVREDVKLALKEVYDLERLVARISYGNANARDMIALKHSLQQVPMLQQLCANSGSETLKKLVANMDVCDDVMSWIANAIEDEPPVSIRDGGMIREGYQPYLDQLREASKNGKQWIAELERQEREATGIKSLKIGYNKVFGYFIEVTKANMSALQEGRYERKQTLANAERYVTPELKEKEALILEAQDKMIDLEYELFTELRDRISQHISRLQKLAEVIATADVYQSLATVSAAQHFRKPEVGTGFDLHIEDGRHPVVEAVIQDGSFIANETNLSQENGRILLITGPNMAGKSTYMRQVAVICLMAQIGCFVPASSARIPVTDRIFTRIGAADDLIGGQSTFMVEMMDIQIMTEKATSRSLVIIDELGRGTSTGEGMAIAQAVIEFLHDRIGCKTLVSTHFHELAHLEESLAHLRNYCMAVKESGRQVTFLRKLIPGAASTSYGIYCAEIAGLPEAIIQRSYTLLNGFEKAAVPQAAKPAIIAETAATPIRQLSLFEEDSPAEVAVKKKVDGKSQLVLDQLKGIDLINMTPLQALNLVYEWKQKLQ</sequence>
<dbReference type="Pfam" id="PF00488">
    <property type="entry name" value="MutS_V"/>
    <property type="match status" value="1"/>
</dbReference>
<dbReference type="InterPro" id="IPR000432">
    <property type="entry name" value="DNA_mismatch_repair_MutS_C"/>
</dbReference>
<dbReference type="EMBL" id="CP130319">
    <property type="protein sequence ID" value="WNR42300.1"/>
    <property type="molecule type" value="Genomic_DNA"/>
</dbReference>